<dbReference type="GO" id="GO:0015627">
    <property type="term" value="C:type II protein secretion system complex"/>
    <property type="evidence" value="ECO:0007669"/>
    <property type="project" value="TreeGrafter"/>
</dbReference>
<evidence type="ECO:0000256" key="4">
    <source>
        <dbReference type="RuleBase" id="RU004003"/>
    </source>
</evidence>
<proteinExistence type="inferred from homology"/>
<evidence type="ECO:0000313" key="7">
    <source>
        <dbReference type="EMBL" id="HHJ80209.1"/>
    </source>
</evidence>
<comment type="subcellular location">
    <subcellularLocation>
        <location evidence="1">Membrane</location>
    </subcellularLocation>
</comment>
<dbReference type="InterPro" id="IPR004846">
    <property type="entry name" value="T2SS/T3SS_dom"/>
</dbReference>
<dbReference type="EMBL" id="DRNF01000075">
    <property type="protein sequence ID" value="HHJ80209.1"/>
    <property type="molecule type" value="Genomic_DNA"/>
</dbReference>
<comment type="similarity">
    <text evidence="4">Belongs to the bacterial secretin family.</text>
</comment>
<accession>A0A832J5Q0</accession>
<organism evidence="7">
    <name type="scientific">Candidatus Tenderia electrophaga</name>
    <dbReference type="NCBI Taxonomy" id="1748243"/>
    <lineage>
        <taxon>Bacteria</taxon>
        <taxon>Pseudomonadati</taxon>
        <taxon>Pseudomonadota</taxon>
        <taxon>Gammaproteobacteria</taxon>
        <taxon>Candidatus Tenderiales</taxon>
        <taxon>Candidatus Tenderiaceae</taxon>
        <taxon>Candidatus Tenderia</taxon>
    </lineage>
</organism>
<dbReference type="PANTHER" id="PTHR30332">
    <property type="entry name" value="PROBABLE GENERAL SECRETION PATHWAY PROTEIN D"/>
    <property type="match status" value="1"/>
</dbReference>
<keyword evidence="2" id="KW-0732">Signal</keyword>
<evidence type="ECO:0000256" key="1">
    <source>
        <dbReference type="ARBA" id="ARBA00004370"/>
    </source>
</evidence>
<sequence length="146" mass="15885">SNENAADLITNTRSIKTSVLVDDGGTIVLGGLIQDDVQESVQKVPLLGDIPFLGALFRNKSTAKIKKNLLVFIRPSIVRDGAVATRITSSKYNYIRAEQVRFNEKGVMLMGDAELPLMPDFLELPPPFEPTQTGDPQSIEISGDGQ</sequence>
<evidence type="ECO:0000256" key="5">
    <source>
        <dbReference type="SAM" id="MobiDB-lite"/>
    </source>
</evidence>
<reference evidence="7" key="1">
    <citation type="journal article" date="2020" name="mSystems">
        <title>Genome- and Community-Level Interaction Insights into Carbon Utilization and Element Cycling Functions of Hydrothermarchaeota in Hydrothermal Sediment.</title>
        <authorList>
            <person name="Zhou Z."/>
            <person name="Liu Y."/>
            <person name="Xu W."/>
            <person name="Pan J."/>
            <person name="Luo Z.H."/>
            <person name="Li M."/>
        </authorList>
    </citation>
    <scope>NUCLEOTIDE SEQUENCE [LARGE SCALE GENOMIC DNA]</scope>
    <source>
        <strain evidence="7">HyVt-505</strain>
    </source>
</reference>
<name>A0A832J5Q0_9GAMM</name>
<dbReference type="PANTHER" id="PTHR30332:SF24">
    <property type="entry name" value="SECRETIN GSPD-RELATED"/>
    <property type="match status" value="1"/>
</dbReference>
<dbReference type="GO" id="GO:0009306">
    <property type="term" value="P:protein secretion"/>
    <property type="evidence" value="ECO:0007669"/>
    <property type="project" value="InterPro"/>
</dbReference>
<dbReference type="Proteomes" id="UP000885832">
    <property type="component" value="Unassembled WGS sequence"/>
</dbReference>
<dbReference type="InterPro" id="IPR050810">
    <property type="entry name" value="Bact_Secretion_Sys_Channel"/>
</dbReference>
<feature type="region of interest" description="Disordered" evidence="5">
    <location>
        <begin position="126"/>
        <end position="146"/>
    </location>
</feature>
<comment type="caution">
    <text evidence="7">The sequence shown here is derived from an EMBL/GenBank/DDBJ whole genome shotgun (WGS) entry which is preliminary data.</text>
</comment>
<dbReference type="PRINTS" id="PR00811">
    <property type="entry name" value="BCTERIALGSPD"/>
</dbReference>
<dbReference type="AlphaFoldDB" id="A0A832J5Q0"/>
<feature type="domain" description="Type II/III secretion system secretin-like" evidence="6">
    <location>
        <begin position="4"/>
        <end position="79"/>
    </location>
</feature>
<evidence type="ECO:0000256" key="2">
    <source>
        <dbReference type="ARBA" id="ARBA00022729"/>
    </source>
</evidence>
<dbReference type="InterPro" id="IPR004845">
    <property type="entry name" value="T2SS_GspD_CS"/>
</dbReference>
<dbReference type="PROSITE" id="PS00875">
    <property type="entry name" value="T2SP_D"/>
    <property type="match status" value="1"/>
</dbReference>
<evidence type="ECO:0000256" key="3">
    <source>
        <dbReference type="ARBA" id="ARBA00023136"/>
    </source>
</evidence>
<protein>
    <submittedName>
        <fullName evidence="7">Type II secretion system protein GspD</fullName>
    </submittedName>
</protein>
<keyword evidence="3" id="KW-0472">Membrane</keyword>
<evidence type="ECO:0000259" key="6">
    <source>
        <dbReference type="Pfam" id="PF00263"/>
    </source>
</evidence>
<feature type="non-terminal residue" evidence="7">
    <location>
        <position position="1"/>
    </location>
</feature>
<feature type="compositionally biased region" description="Polar residues" evidence="5">
    <location>
        <begin position="131"/>
        <end position="140"/>
    </location>
</feature>
<gene>
    <name evidence="7" type="ORF">ENJ65_01095</name>
</gene>
<dbReference type="InterPro" id="IPR001775">
    <property type="entry name" value="GspD/PilQ"/>
</dbReference>
<dbReference type="Pfam" id="PF00263">
    <property type="entry name" value="Secretin"/>
    <property type="match status" value="1"/>
</dbReference>
<dbReference type="PRINTS" id="PR01032">
    <property type="entry name" value="PHAGEIV"/>
</dbReference>
<dbReference type="GO" id="GO:0016020">
    <property type="term" value="C:membrane"/>
    <property type="evidence" value="ECO:0007669"/>
    <property type="project" value="UniProtKB-SubCell"/>
</dbReference>